<dbReference type="PROSITE" id="PS51263">
    <property type="entry name" value="ADF_H"/>
    <property type="match status" value="2"/>
</dbReference>
<evidence type="ECO:0000259" key="9">
    <source>
        <dbReference type="PROSITE" id="PS51263"/>
    </source>
</evidence>
<keyword evidence="4" id="KW-0677">Repeat</keyword>
<dbReference type="InterPro" id="IPR002108">
    <property type="entry name" value="ADF-H"/>
</dbReference>
<keyword evidence="6" id="KW-0206">Cytoskeleton</keyword>
<evidence type="ECO:0000256" key="5">
    <source>
        <dbReference type="ARBA" id="ARBA00023203"/>
    </source>
</evidence>
<name>A0A0H1BQZ8_9EURO</name>
<evidence type="ECO:0000313" key="10">
    <source>
        <dbReference type="EMBL" id="KLJ13765.1"/>
    </source>
</evidence>
<evidence type="ECO:0000256" key="6">
    <source>
        <dbReference type="ARBA" id="ARBA00023212"/>
    </source>
</evidence>
<dbReference type="Pfam" id="PF00241">
    <property type="entry name" value="Cofilin_ADF"/>
    <property type="match status" value="2"/>
</dbReference>
<organism evidence="10 11">
    <name type="scientific">Blastomyces silverae</name>
    <dbReference type="NCBI Taxonomy" id="2060906"/>
    <lineage>
        <taxon>Eukaryota</taxon>
        <taxon>Fungi</taxon>
        <taxon>Dikarya</taxon>
        <taxon>Ascomycota</taxon>
        <taxon>Pezizomycotina</taxon>
        <taxon>Eurotiomycetes</taxon>
        <taxon>Eurotiomycetidae</taxon>
        <taxon>Onygenales</taxon>
        <taxon>Ajellomycetaceae</taxon>
        <taxon>Blastomyces</taxon>
    </lineage>
</organism>
<dbReference type="PANTHER" id="PTHR13759:SF1">
    <property type="entry name" value="TWINFILIN"/>
    <property type="match status" value="1"/>
</dbReference>
<dbReference type="CDD" id="cd11285">
    <property type="entry name" value="ADF_Twf-N_like"/>
    <property type="match status" value="1"/>
</dbReference>
<evidence type="ECO:0000256" key="2">
    <source>
        <dbReference type="ARBA" id="ARBA00009557"/>
    </source>
</evidence>
<evidence type="ECO:0000256" key="1">
    <source>
        <dbReference type="ARBA" id="ARBA00004245"/>
    </source>
</evidence>
<feature type="domain" description="ADF-H" evidence="9">
    <location>
        <begin position="215"/>
        <end position="368"/>
    </location>
</feature>
<evidence type="ECO:0000313" key="11">
    <source>
        <dbReference type="Proteomes" id="UP000053573"/>
    </source>
</evidence>
<dbReference type="InterPro" id="IPR029006">
    <property type="entry name" value="ADF-H/Gelsolin-like_dom_sf"/>
</dbReference>
<feature type="domain" description="ADF-H" evidence="9">
    <location>
        <begin position="11"/>
        <end position="149"/>
    </location>
</feature>
<dbReference type="OrthoDB" id="10006997at2759"/>
<feature type="region of interest" description="Disordered" evidence="8">
    <location>
        <begin position="153"/>
        <end position="214"/>
    </location>
</feature>
<dbReference type="SUPFAM" id="SSF55753">
    <property type="entry name" value="Actin depolymerizing proteins"/>
    <property type="match status" value="2"/>
</dbReference>
<dbReference type="Gene3D" id="3.40.20.10">
    <property type="entry name" value="Severin"/>
    <property type="match status" value="2"/>
</dbReference>
<comment type="subcellular location">
    <subcellularLocation>
        <location evidence="1">Cytoplasm</location>
        <location evidence="1">Cytoskeleton</location>
    </subcellularLocation>
</comment>
<dbReference type="GO" id="GO:0003785">
    <property type="term" value="F:actin monomer binding"/>
    <property type="evidence" value="ECO:0007669"/>
    <property type="project" value="TreeGrafter"/>
</dbReference>
<keyword evidence="11" id="KW-1185">Reference proteome</keyword>
<sequence>MKPQTLTSQPSRSPVSPELHDAFNAFVSTPSHFCLPVTISSERLIPLEPIAFPLSSADDDTKFNNSLPLLAPHTQPKTPIYLILRRNTGSNALIAVTYIPSTSPVRAKTLFASTRATLVRELGSEKFASTIFAADAEEVLDAAVWKERDADRNAATGGAADDGEAESRRDDLMGKEERELNEVRRQEEQARSMTRRRDVGIGGTIGRGNGNGESELHIGIGDGVKEAFQRVRENGSVIRLTIDVPTETLTLISTESNVEPGSISSLISDSKAQYTLYNYPDPQAVIFIYTCPSGSVIKGRLLHASSRNDVVKLAVLQGVEVAHKVPMIHANNNEGHRVQIANFAAFFSQIEASEPTDITPGSLAELVNPRKDEVRKAFARPRRPGR</sequence>
<dbReference type="GO" id="GO:0051016">
    <property type="term" value="P:barbed-end actin filament capping"/>
    <property type="evidence" value="ECO:0007669"/>
    <property type="project" value="TreeGrafter"/>
</dbReference>
<proteinExistence type="inferred from homology"/>
<dbReference type="EMBL" id="LDEV01000039">
    <property type="protein sequence ID" value="KLJ13765.1"/>
    <property type="molecule type" value="Genomic_DNA"/>
</dbReference>
<evidence type="ECO:0000256" key="4">
    <source>
        <dbReference type="ARBA" id="ARBA00022737"/>
    </source>
</evidence>
<protein>
    <recommendedName>
        <fullName evidence="9">ADF-H domain-containing protein</fullName>
    </recommendedName>
</protein>
<reference evidence="11" key="1">
    <citation type="journal article" date="2015" name="PLoS Genet.">
        <title>The dynamic genome and transcriptome of the human fungal pathogen Blastomyces and close relative Emmonsia.</title>
        <authorList>
            <person name="Munoz J.F."/>
            <person name="Gauthier G.M."/>
            <person name="Desjardins C.A."/>
            <person name="Gallo J.E."/>
            <person name="Holder J."/>
            <person name="Sullivan T.D."/>
            <person name="Marty A.J."/>
            <person name="Carmen J.C."/>
            <person name="Chen Z."/>
            <person name="Ding L."/>
            <person name="Gujja S."/>
            <person name="Magrini V."/>
            <person name="Misas E."/>
            <person name="Mitreva M."/>
            <person name="Priest M."/>
            <person name="Saif S."/>
            <person name="Whiston E.A."/>
            <person name="Young S."/>
            <person name="Zeng Q."/>
            <person name="Goldman W.E."/>
            <person name="Mardis E.R."/>
            <person name="Taylor J.W."/>
            <person name="McEwen J.G."/>
            <person name="Clay O.K."/>
            <person name="Klein B.S."/>
            <person name="Cuomo C.A."/>
        </authorList>
    </citation>
    <scope>NUCLEOTIDE SEQUENCE [LARGE SCALE GENOMIC DNA]</scope>
    <source>
        <strain evidence="11">UAMH 139</strain>
    </source>
</reference>
<dbReference type="STRING" id="2060906.A0A0H1BQZ8"/>
<feature type="compositionally biased region" description="Gly residues" evidence="8">
    <location>
        <begin position="200"/>
        <end position="211"/>
    </location>
</feature>
<feature type="compositionally biased region" description="Basic and acidic residues" evidence="8">
    <location>
        <begin position="165"/>
        <end position="199"/>
    </location>
</feature>
<evidence type="ECO:0000256" key="7">
    <source>
        <dbReference type="ARBA" id="ARBA00038532"/>
    </source>
</evidence>
<comment type="caution">
    <text evidence="10">The sequence shown here is derived from an EMBL/GenBank/DDBJ whole genome shotgun (WGS) entry which is preliminary data.</text>
</comment>
<dbReference type="Proteomes" id="UP000053573">
    <property type="component" value="Unassembled WGS sequence"/>
</dbReference>
<comment type="subunit">
    <text evidence="7">Interacts with G-actin; ADP-actin form.</text>
</comment>
<dbReference type="GO" id="GO:0030042">
    <property type="term" value="P:actin filament depolymerization"/>
    <property type="evidence" value="ECO:0007669"/>
    <property type="project" value="TreeGrafter"/>
</dbReference>
<dbReference type="InterPro" id="IPR028458">
    <property type="entry name" value="Twinfilin"/>
</dbReference>
<evidence type="ECO:0000256" key="8">
    <source>
        <dbReference type="SAM" id="MobiDB-lite"/>
    </source>
</evidence>
<dbReference type="GO" id="GO:0005884">
    <property type="term" value="C:actin filament"/>
    <property type="evidence" value="ECO:0007669"/>
    <property type="project" value="TreeGrafter"/>
</dbReference>
<dbReference type="PANTHER" id="PTHR13759">
    <property type="entry name" value="TWINFILIN"/>
    <property type="match status" value="1"/>
</dbReference>
<gene>
    <name evidence="10" type="ORF">EMPG_11306</name>
</gene>
<accession>A0A0H1BQZ8</accession>
<dbReference type="GO" id="GO:0005737">
    <property type="term" value="C:cytoplasm"/>
    <property type="evidence" value="ECO:0007669"/>
    <property type="project" value="TreeGrafter"/>
</dbReference>
<dbReference type="GO" id="GO:0051015">
    <property type="term" value="F:actin filament binding"/>
    <property type="evidence" value="ECO:0007669"/>
    <property type="project" value="TreeGrafter"/>
</dbReference>
<keyword evidence="5" id="KW-0009">Actin-binding</keyword>
<dbReference type="AlphaFoldDB" id="A0A0H1BQZ8"/>
<keyword evidence="3" id="KW-0963">Cytoplasm</keyword>
<comment type="similarity">
    <text evidence="2">Belongs to the actin-binding proteins ADF family. Twinfilin subfamily.</text>
</comment>
<evidence type="ECO:0000256" key="3">
    <source>
        <dbReference type="ARBA" id="ARBA00022490"/>
    </source>
</evidence>